<sequence>MIAPTREGRTTRSPGSRTLAVLAAAALTLAACAPGSSAPPAATPSQPGASAVRTDAATLGDVTLTVWDQEVRGGQAAQMKQLNAAFEAKYPNIKLNRVSRSFDDLNATLRLALSGNEPPDVVEANNGRSAMGAFVKAGQLLPLDAYAEAYGWKERYPESVLRYSRYSADGKVFGDGNLYGLPQVGEVVGIFYNAAKLTELGLEPPKTWEEFQAALAKAKAAGEVPMQLGNLDKWPAVHVFGTVQSRDVPADQIRTLAFGRKGASWNTPENTKAAQQLVDWVGKGYFNKGFNGQGYDPAWQAFGKGEGVFMIAGTWLLADLQKNLGDDVGFILPPGATVGAAPVATGGTGLPFAITAKSPHPDAAAAYIDFITSAEAMKVLTDTGNLPVADTAAQKVPEGPQQDVFTAFGTVSAENGLVPYLDYATPTFADTLGAALQDLLAEKASPQEFLATLEKDYKTFAESNG</sequence>
<proteinExistence type="predicted"/>
<name>A0A4R4NIW1_9ACTN</name>
<dbReference type="EMBL" id="SMJZ01000021">
    <property type="protein sequence ID" value="TDC09019.1"/>
    <property type="molecule type" value="Genomic_DNA"/>
</dbReference>
<feature type="chain" id="PRO_5039591451" evidence="1">
    <location>
        <begin position="34"/>
        <end position="465"/>
    </location>
</feature>
<dbReference type="PROSITE" id="PS51257">
    <property type="entry name" value="PROKAR_LIPOPROTEIN"/>
    <property type="match status" value="1"/>
</dbReference>
<dbReference type="RefSeq" id="WP_132331513.1">
    <property type="nucleotide sequence ID" value="NZ_SMJZ01000021.1"/>
</dbReference>
<dbReference type="AlphaFoldDB" id="A0A4R4NIW1"/>
<dbReference type="Gene3D" id="3.40.190.10">
    <property type="entry name" value="Periplasmic binding protein-like II"/>
    <property type="match status" value="2"/>
</dbReference>
<dbReference type="PANTHER" id="PTHR43649:SF12">
    <property type="entry name" value="DIACETYLCHITOBIOSE BINDING PROTEIN DASA"/>
    <property type="match status" value="1"/>
</dbReference>
<dbReference type="PANTHER" id="PTHR43649">
    <property type="entry name" value="ARABINOSE-BINDING PROTEIN-RELATED"/>
    <property type="match status" value="1"/>
</dbReference>
<keyword evidence="3" id="KW-1185">Reference proteome</keyword>
<dbReference type="InterPro" id="IPR006059">
    <property type="entry name" value="SBP"/>
</dbReference>
<dbReference type="Proteomes" id="UP000295157">
    <property type="component" value="Unassembled WGS sequence"/>
</dbReference>
<evidence type="ECO:0000313" key="2">
    <source>
        <dbReference type="EMBL" id="TDC09019.1"/>
    </source>
</evidence>
<dbReference type="InterPro" id="IPR050490">
    <property type="entry name" value="Bact_solute-bd_prot1"/>
</dbReference>
<dbReference type="OrthoDB" id="358201at2"/>
<evidence type="ECO:0000256" key="1">
    <source>
        <dbReference type="SAM" id="SignalP"/>
    </source>
</evidence>
<dbReference type="SUPFAM" id="SSF53850">
    <property type="entry name" value="Periplasmic binding protein-like II"/>
    <property type="match status" value="1"/>
</dbReference>
<organism evidence="2 3">
    <name type="scientific">Nonomuraea longispora</name>
    <dbReference type="NCBI Taxonomy" id="1848320"/>
    <lineage>
        <taxon>Bacteria</taxon>
        <taxon>Bacillati</taxon>
        <taxon>Actinomycetota</taxon>
        <taxon>Actinomycetes</taxon>
        <taxon>Streptosporangiales</taxon>
        <taxon>Streptosporangiaceae</taxon>
        <taxon>Nonomuraea</taxon>
    </lineage>
</organism>
<keyword evidence="1" id="KW-0732">Signal</keyword>
<gene>
    <name evidence="2" type="ORF">E1267_08475</name>
</gene>
<feature type="signal peptide" evidence="1">
    <location>
        <begin position="1"/>
        <end position="33"/>
    </location>
</feature>
<protein>
    <submittedName>
        <fullName evidence="2">Extracellular solute-binding protein</fullName>
    </submittedName>
</protein>
<dbReference type="Pfam" id="PF01547">
    <property type="entry name" value="SBP_bac_1"/>
    <property type="match status" value="1"/>
</dbReference>
<evidence type="ECO:0000313" key="3">
    <source>
        <dbReference type="Proteomes" id="UP000295157"/>
    </source>
</evidence>
<accession>A0A4R4NIW1</accession>
<reference evidence="2 3" key="1">
    <citation type="submission" date="2019-02" db="EMBL/GenBank/DDBJ databases">
        <title>Draft genome sequences of novel Actinobacteria.</title>
        <authorList>
            <person name="Sahin N."/>
            <person name="Ay H."/>
            <person name="Saygin H."/>
        </authorList>
    </citation>
    <scope>NUCLEOTIDE SEQUENCE [LARGE SCALE GENOMIC DNA]</scope>
    <source>
        <strain evidence="2 3">KC201</strain>
    </source>
</reference>
<comment type="caution">
    <text evidence="2">The sequence shown here is derived from an EMBL/GenBank/DDBJ whole genome shotgun (WGS) entry which is preliminary data.</text>
</comment>